<organism evidence="17 18">
    <name type="scientific">Acer saccharum</name>
    <name type="common">Sugar maple</name>
    <dbReference type="NCBI Taxonomy" id="4024"/>
    <lineage>
        <taxon>Eukaryota</taxon>
        <taxon>Viridiplantae</taxon>
        <taxon>Streptophyta</taxon>
        <taxon>Embryophyta</taxon>
        <taxon>Tracheophyta</taxon>
        <taxon>Spermatophyta</taxon>
        <taxon>Magnoliopsida</taxon>
        <taxon>eudicotyledons</taxon>
        <taxon>Gunneridae</taxon>
        <taxon>Pentapetalae</taxon>
        <taxon>rosids</taxon>
        <taxon>malvids</taxon>
        <taxon>Sapindales</taxon>
        <taxon>Sapindaceae</taxon>
        <taxon>Hippocastanoideae</taxon>
        <taxon>Acereae</taxon>
        <taxon>Acer</taxon>
    </lineage>
</organism>
<evidence type="ECO:0000313" key="17">
    <source>
        <dbReference type="EMBL" id="KAK0581007.1"/>
    </source>
</evidence>
<dbReference type="GO" id="GO:0008270">
    <property type="term" value="F:zinc ion binding"/>
    <property type="evidence" value="ECO:0007669"/>
    <property type="project" value="UniProtKB-KW"/>
</dbReference>
<dbReference type="EMBL" id="JAUESC010000384">
    <property type="protein sequence ID" value="KAK0581007.1"/>
    <property type="molecule type" value="Genomic_DNA"/>
</dbReference>
<dbReference type="GO" id="GO:0005634">
    <property type="term" value="C:nucleus"/>
    <property type="evidence" value="ECO:0007669"/>
    <property type="project" value="UniProtKB-SubCell"/>
</dbReference>
<sequence length="502" mass="56291">MGRATSCSSSSIESSTEQQRKDLSTDLRLGLSISTSSQHHNSRDHQPSDWPPIKPLLRKALEAEENESNSATFFVKVYMEGIPIGRKLDLLAHDGYHDLITTLDHMFNTSILWSEMDGSYSDHNYHVLTYEDKEGDWMMVGDVPWELRPARPKIKDDSDVEMLLCDDGHVPEVYVSVVEKVSVEPGHVGVCTDQPIYQSFRQQLAAQFQSAGGSNNVVGSIPTTNHAVETPSVNSIIYEDPTINEVMPGRCNEDERSIPDYNPHTDYGLDDFDEDYNGDSGSREGVNDDPAHYDGMESDPSEGDRSGLMPPDGEKDGLVNLSEKTCTCREFQNDLLTCCHALAAIRFCKKKFVDFCSDFYKTSTWLESYSGVIFPVGHPSEWNTPEEVRSEVVLPPEWRPQAGRPRKKKVPSAGEHGPTTRYCTICKKSGHNRQNCPNPPADQQPNVVDPQPDPQPNVADQQPDPQPRRRRKCHSCGQEGHNIRTCPTRPYDNPMDPNIDVE</sequence>
<comment type="function">
    <text evidence="12">Aux/IAA proteins are short-lived transcriptional factors that function as repressors of early auxin response genes at low auxin concentrations.</text>
</comment>
<proteinExistence type="inferred from homology"/>
<feature type="region of interest" description="Disordered" evidence="13">
    <location>
        <begin position="393"/>
        <end position="417"/>
    </location>
</feature>
<dbReference type="InterPro" id="IPR007527">
    <property type="entry name" value="Znf_SWIM"/>
</dbReference>
<dbReference type="InterPro" id="IPR033389">
    <property type="entry name" value="AUX/IAA_dom"/>
</dbReference>
<dbReference type="Gene3D" id="3.10.20.90">
    <property type="entry name" value="Phosphatidylinositol 3-kinase Catalytic Subunit, Chain A, domain 1"/>
    <property type="match status" value="1"/>
</dbReference>
<evidence type="ECO:0000256" key="5">
    <source>
        <dbReference type="ARBA" id="ARBA00022771"/>
    </source>
</evidence>
<evidence type="ECO:0000256" key="7">
    <source>
        <dbReference type="ARBA" id="ARBA00023015"/>
    </source>
</evidence>
<dbReference type="SMART" id="SM00343">
    <property type="entry name" value="ZnF_C2HC"/>
    <property type="match status" value="2"/>
</dbReference>
<comment type="subcellular location">
    <subcellularLocation>
        <location evidence="1 12">Nucleus</location>
    </subcellularLocation>
</comment>
<dbReference type="Gene3D" id="4.10.60.10">
    <property type="entry name" value="Zinc finger, CCHC-type"/>
    <property type="match status" value="1"/>
</dbReference>
<evidence type="ECO:0000256" key="10">
    <source>
        <dbReference type="ARBA" id="ARBA00023294"/>
    </source>
</evidence>
<evidence type="ECO:0000259" key="14">
    <source>
        <dbReference type="PROSITE" id="PS50158"/>
    </source>
</evidence>
<dbReference type="InterPro" id="IPR006564">
    <property type="entry name" value="Znf_PMZ"/>
</dbReference>
<evidence type="ECO:0000259" key="16">
    <source>
        <dbReference type="PROSITE" id="PS51745"/>
    </source>
</evidence>
<evidence type="ECO:0000256" key="8">
    <source>
        <dbReference type="ARBA" id="ARBA00023163"/>
    </source>
</evidence>
<dbReference type="Proteomes" id="UP001168877">
    <property type="component" value="Unassembled WGS sequence"/>
</dbReference>
<evidence type="ECO:0000256" key="9">
    <source>
        <dbReference type="ARBA" id="ARBA00023242"/>
    </source>
</evidence>
<name>A0AA39VI02_ACESA</name>
<keyword evidence="5 11" id="KW-0863">Zinc-finger</keyword>
<dbReference type="SUPFAM" id="SSF54277">
    <property type="entry name" value="CAD &amp; PB1 domains"/>
    <property type="match status" value="1"/>
</dbReference>
<keyword evidence="9 12" id="KW-0539">Nucleus</keyword>
<dbReference type="Pfam" id="PF04434">
    <property type="entry name" value="SWIM"/>
    <property type="match status" value="1"/>
</dbReference>
<feature type="region of interest" description="Disordered" evidence="13">
    <location>
        <begin position="34"/>
        <end position="53"/>
    </location>
</feature>
<feature type="compositionally biased region" description="Acidic residues" evidence="13">
    <location>
        <begin position="268"/>
        <end position="277"/>
    </location>
</feature>
<evidence type="ECO:0000256" key="2">
    <source>
        <dbReference type="ARBA" id="ARBA00006728"/>
    </source>
</evidence>
<keyword evidence="7 12" id="KW-0805">Transcription regulation</keyword>
<dbReference type="PROSITE" id="PS50158">
    <property type="entry name" value="ZF_CCHC"/>
    <property type="match status" value="1"/>
</dbReference>
<feature type="region of interest" description="Disordered" evidence="13">
    <location>
        <begin position="1"/>
        <end position="27"/>
    </location>
</feature>
<reference evidence="17" key="2">
    <citation type="submission" date="2023-06" db="EMBL/GenBank/DDBJ databases">
        <authorList>
            <person name="Swenson N.G."/>
            <person name="Wegrzyn J.L."/>
            <person name="Mcevoy S.L."/>
        </authorList>
    </citation>
    <scope>NUCLEOTIDE SEQUENCE</scope>
    <source>
        <strain evidence="17">NS2018</strain>
        <tissue evidence="17">Leaf</tissue>
    </source>
</reference>
<keyword evidence="4" id="KW-0479">Metal-binding</keyword>
<feature type="compositionally biased region" description="Low complexity" evidence="13">
    <location>
        <begin position="1"/>
        <end position="15"/>
    </location>
</feature>
<protein>
    <recommendedName>
        <fullName evidence="12">Auxin-responsive protein</fullName>
    </recommendedName>
</protein>
<keyword evidence="6" id="KW-0862">Zinc</keyword>
<dbReference type="AlphaFoldDB" id="A0AA39VI02"/>
<evidence type="ECO:0000256" key="13">
    <source>
        <dbReference type="SAM" id="MobiDB-lite"/>
    </source>
</evidence>
<evidence type="ECO:0000256" key="4">
    <source>
        <dbReference type="ARBA" id="ARBA00022723"/>
    </source>
</evidence>
<evidence type="ECO:0000313" key="18">
    <source>
        <dbReference type="Proteomes" id="UP001168877"/>
    </source>
</evidence>
<feature type="domain" description="PB1" evidence="16">
    <location>
        <begin position="72"/>
        <end position="168"/>
    </location>
</feature>
<feature type="compositionally biased region" description="Basic and acidic residues" evidence="13">
    <location>
        <begin position="281"/>
        <end position="295"/>
    </location>
</feature>
<keyword evidence="3 12" id="KW-0678">Repressor</keyword>
<dbReference type="SMART" id="SM00575">
    <property type="entry name" value="ZnF_PMZ"/>
    <property type="match status" value="1"/>
</dbReference>
<reference evidence="17" key="1">
    <citation type="journal article" date="2022" name="Plant J.">
        <title>Strategies of tolerance reflected in two North American maple genomes.</title>
        <authorList>
            <person name="McEvoy S.L."/>
            <person name="Sezen U.U."/>
            <person name="Trouern-Trend A."/>
            <person name="McMahon S.M."/>
            <person name="Schaberg P.G."/>
            <person name="Yang J."/>
            <person name="Wegrzyn J.L."/>
            <person name="Swenson N.G."/>
        </authorList>
    </citation>
    <scope>NUCLEOTIDE SEQUENCE</scope>
    <source>
        <strain evidence="17">NS2018</strain>
    </source>
</reference>
<keyword evidence="10 12" id="KW-0927">Auxin signaling pathway</keyword>
<dbReference type="InterPro" id="IPR036875">
    <property type="entry name" value="Znf_CCHC_sf"/>
</dbReference>
<comment type="similarity">
    <text evidence="2 12">Belongs to the Aux/IAA family.</text>
</comment>
<accession>A0AA39VI02</accession>
<dbReference type="InterPro" id="IPR003311">
    <property type="entry name" value="AUX_IAA"/>
</dbReference>
<dbReference type="GO" id="GO:0006355">
    <property type="term" value="P:regulation of DNA-templated transcription"/>
    <property type="evidence" value="ECO:0007669"/>
    <property type="project" value="InterPro"/>
</dbReference>
<evidence type="ECO:0000256" key="6">
    <source>
        <dbReference type="ARBA" id="ARBA00022833"/>
    </source>
</evidence>
<dbReference type="PROSITE" id="PS50966">
    <property type="entry name" value="ZF_SWIM"/>
    <property type="match status" value="1"/>
</dbReference>
<keyword evidence="8 12" id="KW-0804">Transcription</keyword>
<dbReference type="GO" id="GO:0009734">
    <property type="term" value="P:auxin-activated signaling pathway"/>
    <property type="evidence" value="ECO:0007669"/>
    <property type="project" value="UniProtKB-UniRule"/>
</dbReference>
<evidence type="ECO:0000256" key="3">
    <source>
        <dbReference type="ARBA" id="ARBA00022491"/>
    </source>
</evidence>
<comment type="subunit">
    <text evidence="12">Homodimers and heterodimers.</text>
</comment>
<feature type="region of interest" description="Disordered" evidence="13">
    <location>
        <begin position="434"/>
        <end position="502"/>
    </location>
</feature>
<feature type="domain" description="CCHC-type" evidence="14">
    <location>
        <begin position="471"/>
        <end position="487"/>
    </location>
</feature>
<feature type="region of interest" description="Disordered" evidence="13">
    <location>
        <begin position="249"/>
        <end position="316"/>
    </location>
</feature>
<dbReference type="GO" id="GO:0003676">
    <property type="term" value="F:nucleic acid binding"/>
    <property type="evidence" value="ECO:0007669"/>
    <property type="project" value="InterPro"/>
</dbReference>
<evidence type="ECO:0000256" key="12">
    <source>
        <dbReference type="RuleBase" id="RU004549"/>
    </source>
</evidence>
<dbReference type="PANTHER" id="PTHR31734:SF94">
    <property type="entry name" value="AUXIN-RESPONSIVE PROTEIN IAA30"/>
    <property type="match status" value="1"/>
</dbReference>
<dbReference type="PROSITE" id="PS51745">
    <property type="entry name" value="PB1"/>
    <property type="match status" value="1"/>
</dbReference>
<dbReference type="Pfam" id="PF02309">
    <property type="entry name" value="AUX_IAA"/>
    <property type="match status" value="1"/>
</dbReference>
<gene>
    <name evidence="17" type="ORF">LWI29_008767</name>
</gene>
<evidence type="ECO:0000259" key="15">
    <source>
        <dbReference type="PROSITE" id="PS50966"/>
    </source>
</evidence>
<evidence type="ECO:0000256" key="1">
    <source>
        <dbReference type="ARBA" id="ARBA00004123"/>
    </source>
</evidence>
<feature type="compositionally biased region" description="Low complexity" evidence="13">
    <location>
        <begin position="443"/>
        <end position="463"/>
    </location>
</feature>
<evidence type="ECO:0000256" key="11">
    <source>
        <dbReference type="PROSITE-ProRule" id="PRU00047"/>
    </source>
</evidence>
<feature type="domain" description="SWIM-type" evidence="15">
    <location>
        <begin position="317"/>
        <end position="349"/>
    </location>
</feature>
<dbReference type="PANTHER" id="PTHR31734">
    <property type="entry name" value="AUXIN-RESPONSIVE PROTEIN IAA17"/>
    <property type="match status" value="1"/>
</dbReference>
<keyword evidence="18" id="KW-1185">Reference proteome</keyword>
<dbReference type="InterPro" id="IPR053793">
    <property type="entry name" value="PB1-like"/>
</dbReference>
<dbReference type="InterPro" id="IPR001878">
    <property type="entry name" value="Znf_CCHC"/>
</dbReference>
<dbReference type="SUPFAM" id="SSF57756">
    <property type="entry name" value="Retrovirus zinc finger-like domains"/>
    <property type="match status" value="2"/>
</dbReference>
<comment type="caution">
    <text evidence="17">The sequence shown here is derived from an EMBL/GenBank/DDBJ whole genome shotgun (WGS) entry which is preliminary data.</text>
</comment>